<proteinExistence type="predicted"/>
<dbReference type="Gene3D" id="3.40.50.1000">
    <property type="entry name" value="HAD superfamily/HAD-like"/>
    <property type="match status" value="1"/>
</dbReference>
<dbReference type="Gene3D" id="3.40.630.30">
    <property type="match status" value="1"/>
</dbReference>
<gene>
    <name evidence="1" type="ORF">GCM10010423_10330</name>
</gene>
<accession>A0ABN3NF99</accession>
<dbReference type="Proteomes" id="UP001501095">
    <property type="component" value="Unassembled WGS sequence"/>
</dbReference>
<dbReference type="SUPFAM" id="SSF56784">
    <property type="entry name" value="HAD-like"/>
    <property type="match status" value="1"/>
</dbReference>
<dbReference type="InterPro" id="IPR016181">
    <property type="entry name" value="Acyl_CoA_acyltransferase"/>
</dbReference>
<evidence type="ECO:0000313" key="2">
    <source>
        <dbReference type="Proteomes" id="UP001501095"/>
    </source>
</evidence>
<dbReference type="InterPro" id="IPR023214">
    <property type="entry name" value="HAD_sf"/>
</dbReference>
<reference evidence="1 2" key="1">
    <citation type="journal article" date="2019" name="Int. J. Syst. Evol. Microbiol.">
        <title>The Global Catalogue of Microorganisms (GCM) 10K type strain sequencing project: providing services to taxonomists for standard genome sequencing and annotation.</title>
        <authorList>
            <consortium name="The Broad Institute Genomics Platform"/>
            <consortium name="The Broad Institute Genome Sequencing Center for Infectious Disease"/>
            <person name="Wu L."/>
            <person name="Ma J."/>
        </authorList>
    </citation>
    <scope>NUCLEOTIDE SEQUENCE [LARGE SCALE GENOMIC DNA]</scope>
    <source>
        <strain evidence="1 2">JCM 6924</strain>
    </source>
</reference>
<dbReference type="RefSeq" id="WP_344534524.1">
    <property type="nucleotide sequence ID" value="NZ_BAAATM010000003.1"/>
</dbReference>
<dbReference type="EMBL" id="BAAATM010000003">
    <property type="protein sequence ID" value="GAA2519913.1"/>
    <property type="molecule type" value="Genomic_DNA"/>
</dbReference>
<dbReference type="NCBIfam" id="TIGR01681">
    <property type="entry name" value="HAD-SF-IIIC"/>
    <property type="match status" value="1"/>
</dbReference>
<organism evidence="1 2">
    <name type="scientific">Streptomyces levis</name>
    <dbReference type="NCBI Taxonomy" id="285566"/>
    <lineage>
        <taxon>Bacteria</taxon>
        <taxon>Bacillati</taxon>
        <taxon>Actinomycetota</taxon>
        <taxon>Actinomycetes</taxon>
        <taxon>Kitasatosporales</taxon>
        <taxon>Streptomycetaceae</taxon>
        <taxon>Streptomyces</taxon>
    </lineage>
</organism>
<dbReference type="InterPro" id="IPR010033">
    <property type="entry name" value="HAD_SF_ppase_IIIC"/>
</dbReference>
<dbReference type="SUPFAM" id="SSF55729">
    <property type="entry name" value="Acyl-CoA N-acyltransferases (Nat)"/>
    <property type="match status" value="1"/>
</dbReference>
<evidence type="ECO:0000313" key="1">
    <source>
        <dbReference type="EMBL" id="GAA2519913.1"/>
    </source>
</evidence>
<keyword evidence="2" id="KW-1185">Reference proteome</keyword>
<protein>
    <submittedName>
        <fullName evidence="1">HAD-IIIC family phosphatase</fullName>
    </submittedName>
</protein>
<dbReference type="InterPro" id="IPR036412">
    <property type="entry name" value="HAD-like_sf"/>
</dbReference>
<name>A0ABN3NF99_9ACTN</name>
<dbReference type="NCBIfam" id="TIGR01686">
    <property type="entry name" value="FkbH"/>
    <property type="match status" value="1"/>
</dbReference>
<sequence length="351" mass="37656">MTAPASPHQPPVVKCLVWDLDDTLWQGTVLEGDAPRPSPAAVATLRALDERGILHAVASRGDHATATAHLTALGLHELFTVVEVGWGAKSEAVRRIAGTLGIGLDTVAFIDNDAVERAEVAAALPAVRCHPAAHAPLLPSLPDYRPSHLTAESRTRRLLYRGELRRRQAQEDHAGPPREFLASLGLVLTVRPAAADDLERAHELTVRTHQLNTTGRTYDLAELRELCGSPAHQVLVASLEDRFGSYGTVGLALSERDAHTSLLKLLLLSCRVINRGVGPALIGHVVRDAIGSGRRPLAEFVPTDVNRVMLVNLRFSGFEVVERTGAGLLLGFDPARTPPAPDGAVRVVARP</sequence>
<dbReference type="InterPro" id="IPR010037">
    <property type="entry name" value="FkbH_domain"/>
</dbReference>
<comment type="caution">
    <text evidence="1">The sequence shown here is derived from an EMBL/GenBank/DDBJ whole genome shotgun (WGS) entry which is preliminary data.</text>
</comment>